<organism evidence="3 4">
    <name type="scientific">Amnibacterium kyonggiense</name>
    <dbReference type="NCBI Taxonomy" id="595671"/>
    <lineage>
        <taxon>Bacteria</taxon>
        <taxon>Bacillati</taxon>
        <taxon>Actinomycetota</taxon>
        <taxon>Actinomycetes</taxon>
        <taxon>Micrococcales</taxon>
        <taxon>Microbacteriaceae</taxon>
        <taxon>Amnibacterium</taxon>
    </lineage>
</organism>
<protein>
    <submittedName>
        <fullName evidence="3">Uncharacterized protein DUF4129</fullName>
    </submittedName>
</protein>
<dbReference type="AlphaFoldDB" id="A0A4R7FSQ5"/>
<keyword evidence="4" id="KW-1185">Reference proteome</keyword>
<dbReference type="Pfam" id="PF13559">
    <property type="entry name" value="DUF4129"/>
    <property type="match status" value="1"/>
</dbReference>
<dbReference type="Proteomes" id="UP000295344">
    <property type="component" value="Unassembled WGS sequence"/>
</dbReference>
<evidence type="ECO:0000313" key="3">
    <source>
        <dbReference type="EMBL" id="TDS80901.1"/>
    </source>
</evidence>
<dbReference type="EMBL" id="SOAM01000001">
    <property type="protein sequence ID" value="TDS80901.1"/>
    <property type="molecule type" value="Genomic_DNA"/>
</dbReference>
<gene>
    <name evidence="3" type="ORF">CLV52_1472</name>
</gene>
<keyword evidence="1" id="KW-0472">Membrane</keyword>
<dbReference type="InterPro" id="IPR025403">
    <property type="entry name" value="TgpA-like_C"/>
</dbReference>
<keyword evidence="1" id="KW-0812">Transmembrane</keyword>
<proteinExistence type="predicted"/>
<evidence type="ECO:0000256" key="1">
    <source>
        <dbReference type="SAM" id="Phobius"/>
    </source>
</evidence>
<evidence type="ECO:0000313" key="4">
    <source>
        <dbReference type="Proteomes" id="UP000295344"/>
    </source>
</evidence>
<feature type="transmembrane region" description="Helical" evidence="1">
    <location>
        <begin position="21"/>
        <end position="40"/>
    </location>
</feature>
<accession>A0A4R7FSQ5</accession>
<feature type="domain" description="Protein-glutamine gamma-glutamyltransferase-like C-terminal" evidence="2">
    <location>
        <begin position="165"/>
        <end position="234"/>
    </location>
</feature>
<feature type="transmembrane region" description="Helical" evidence="1">
    <location>
        <begin position="87"/>
        <end position="111"/>
    </location>
</feature>
<comment type="caution">
    <text evidence="3">The sequence shown here is derived from an EMBL/GenBank/DDBJ whole genome shotgun (WGS) entry which is preliminary data.</text>
</comment>
<evidence type="ECO:0000259" key="2">
    <source>
        <dbReference type="Pfam" id="PF13559"/>
    </source>
</evidence>
<sequence length="245" mass="25364">MRRQDGEPDGAAPVRRGATGRWLLPLVVAGAAVVVLSTALEGPALVVPLFGSNGGGQPVEPPTPVQPVATLPPQGQGMPRIDVNSTIGTIILVLAALVGLAIAFLLIRLILSAVRGRRKRIGLRGTAALDAEPQVADAPTVLRGIAAALAAFDEDREPSDAVIRAWLGLQQAAEDAGLARSPAETPTEFTGRVLSRTGADRAASRTLLGLYLRARFGDGVVAAADASAAQQALRVLETSWERVDA</sequence>
<keyword evidence="1" id="KW-1133">Transmembrane helix</keyword>
<reference evidence="3 4" key="1">
    <citation type="submission" date="2019-03" db="EMBL/GenBank/DDBJ databases">
        <title>Genomic Encyclopedia of Archaeal and Bacterial Type Strains, Phase II (KMG-II): from individual species to whole genera.</title>
        <authorList>
            <person name="Goeker M."/>
        </authorList>
    </citation>
    <scope>NUCLEOTIDE SEQUENCE [LARGE SCALE GENOMIC DNA]</scope>
    <source>
        <strain evidence="3 4">DSM 24782</strain>
    </source>
</reference>
<dbReference type="OrthoDB" id="5198230at2"/>
<name>A0A4R7FSQ5_9MICO</name>
<dbReference type="RefSeq" id="WP_133765557.1">
    <property type="nucleotide sequence ID" value="NZ_BAAARP010000001.1"/>
</dbReference>